<evidence type="ECO:0008006" key="3">
    <source>
        <dbReference type="Google" id="ProtNLM"/>
    </source>
</evidence>
<reference evidence="1" key="1">
    <citation type="submission" date="2023-08" db="EMBL/GenBank/DDBJ databases">
        <title>Complete genome sequence of Sinorhizobium chiapanecum ITTG S70 isolated from Acaciella angustissima nodules in Chiapas-Mexico.</title>
        <authorList>
            <person name="Rincon-Rosales R."/>
            <person name="Rogel M.A."/>
            <person name="Rincon-Medina C.I."/>
            <person name="Guerrero G."/>
            <person name="Manzano-Gomez L.A."/>
            <person name="Lopez-Lopez A."/>
            <person name="Rincon Molina F.A."/>
            <person name="Martinez-Romero E."/>
        </authorList>
    </citation>
    <scope>NUCLEOTIDE SEQUENCE</scope>
    <source>
        <strain evidence="1">ITTG S70</strain>
        <plasmid evidence="1">pSchITTGS70c</plasmid>
    </source>
</reference>
<protein>
    <recommendedName>
        <fullName evidence="3">Abortive infection Abi-like protein</fullName>
    </recommendedName>
</protein>
<sequence length="281" mass="31350">MKMEGSWRFDSPGALPREAVIEFDTLVGKVAAQGNRWAILEHFKRYFAGACGSTANRSSSESWAESDLNNLIWQAADNAPLFIEAFYEGCEALRGDDFTIPEVGRINRILADHQAGFEIRLPAIVAVGIHEPVPVPERYQSLDQQAQDLVQQSFRDSERLLSEGHPRQAVQEILWLMESVLTAFKGLSTGEATIEAKYFNKIAIELRTKMKGQTIEQVLTWLTTLHGYLSSPTGGGVRHGVDLRSGITINADEGRLYCNLIRSYVTFLIAEHERLSRTVPG</sequence>
<keyword evidence="2" id="KW-1185">Reference proteome</keyword>
<evidence type="ECO:0000313" key="2">
    <source>
        <dbReference type="Proteomes" id="UP001432360"/>
    </source>
</evidence>
<proteinExistence type="predicted"/>
<evidence type="ECO:0000313" key="1">
    <source>
        <dbReference type="EMBL" id="WVT06560.1"/>
    </source>
</evidence>
<keyword evidence="1" id="KW-0614">Plasmid</keyword>
<name>A0ABZ2BGE8_9HYPH</name>
<dbReference type="EMBL" id="CP133151">
    <property type="protein sequence ID" value="WVT06560.1"/>
    <property type="molecule type" value="Genomic_DNA"/>
</dbReference>
<gene>
    <name evidence="1" type="ORF">RB548_22875</name>
</gene>
<accession>A0ABZ2BGE8</accession>
<geneLocation type="plasmid" evidence="1 2">
    <name>pSchITTGS70c</name>
</geneLocation>
<dbReference type="Proteomes" id="UP001432360">
    <property type="component" value="Plasmid pSchITTGS70c"/>
</dbReference>
<organism evidence="1 2">
    <name type="scientific">Sinorhizobium chiapasense</name>
    <dbReference type="NCBI Taxonomy" id="501572"/>
    <lineage>
        <taxon>Bacteria</taxon>
        <taxon>Pseudomonadati</taxon>
        <taxon>Pseudomonadota</taxon>
        <taxon>Alphaproteobacteria</taxon>
        <taxon>Hyphomicrobiales</taxon>
        <taxon>Rhizobiaceae</taxon>
        <taxon>Sinorhizobium/Ensifer group</taxon>
        <taxon>Sinorhizobium</taxon>
    </lineage>
</organism>
<dbReference type="RefSeq" id="WP_331375607.1">
    <property type="nucleotide sequence ID" value="NZ_CP133151.1"/>
</dbReference>